<organism evidence="1">
    <name type="scientific">marine metagenome</name>
    <dbReference type="NCBI Taxonomy" id="408172"/>
    <lineage>
        <taxon>unclassified sequences</taxon>
        <taxon>metagenomes</taxon>
        <taxon>ecological metagenomes</taxon>
    </lineage>
</organism>
<feature type="non-terminal residue" evidence="1">
    <location>
        <position position="1"/>
    </location>
</feature>
<reference evidence="1" key="1">
    <citation type="submission" date="2018-05" db="EMBL/GenBank/DDBJ databases">
        <authorList>
            <person name="Lanie J.A."/>
            <person name="Ng W.-L."/>
            <person name="Kazmierczak K.M."/>
            <person name="Andrzejewski T.M."/>
            <person name="Davidsen T.M."/>
            <person name="Wayne K.J."/>
            <person name="Tettelin H."/>
            <person name="Glass J.I."/>
            <person name="Rusch D."/>
            <person name="Podicherti R."/>
            <person name="Tsui H.-C.T."/>
            <person name="Winkler M.E."/>
        </authorList>
    </citation>
    <scope>NUCLEOTIDE SEQUENCE</scope>
</reference>
<sequence>PTFSGAALADDNEYLEISFNEPVWSDHDATDSVGVQDFALSFTGNEGGNATNLDIDSVTSVDNSVPVGGEDAVRLHLGTTGIPSGVESFIIGPVSSEAIFNGSGVYIDPLAQLGPFILNDLLIPTYQLNIADGDYGIANDIALVITFSEPMRNLDDTALDDANVDDRIIIDDTTESVGIAFNASINDLKTVITVSAIDTFRSEHDISFTMDKLLEDIAGNGLLHDTTIVFTIHDYIPPRFHSAALALDDSYIDVVFTDSIYTQFDGTGVIVPADFVAQIDTSQQNKGNATEATIVGIKRWDGNSLIGGEDHVRFNIEYDKNPGGQEILIIKPADSISVYDDGGNAMMVDETSDSLQLFDILVPTIDTVNIWQGDYVGLNSESDIGLNFSEPIESINYSLTARVDPMFSFRDSLTPNSLTFILEPPLTSLDTLDLVITNLTDSVGLTTVGISYRFYTPALGDYSSPPNDTIGLDDLYAFSEAWKNDSLTKELGPVTGEAPHFKVYPDGKFGLDDGM</sequence>
<protein>
    <recommendedName>
        <fullName evidence="2">SbsA Ig-like domain-containing protein</fullName>
    </recommendedName>
</protein>
<evidence type="ECO:0000313" key="1">
    <source>
        <dbReference type="EMBL" id="SVB66215.1"/>
    </source>
</evidence>
<name>A0A382FUH4_9ZZZZ</name>
<gene>
    <name evidence="1" type="ORF">METZ01_LOCUS219069</name>
</gene>
<accession>A0A382FUH4</accession>
<evidence type="ECO:0008006" key="2">
    <source>
        <dbReference type="Google" id="ProtNLM"/>
    </source>
</evidence>
<dbReference type="AlphaFoldDB" id="A0A382FUH4"/>
<feature type="non-terminal residue" evidence="1">
    <location>
        <position position="515"/>
    </location>
</feature>
<proteinExistence type="predicted"/>
<dbReference type="EMBL" id="UINC01051724">
    <property type="protein sequence ID" value="SVB66215.1"/>
    <property type="molecule type" value="Genomic_DNA"/>
</dbReference>